<evidence type="ECO:0000313" key="8">
    <source>
        <dbReference type="Proteomes" id="UP000228987"/>
    </source>
</evidence>
<evidence type="ECO:0000256" key="4">
    <source>
        <dbReference type="ARBA" id="ARBA00023002"/>
    </source>
</evidence>
<dbReference type="Gene3D" id="3.40.109.10">
    <property type="entry name" value="NADH Oxidase"/>
    <property type="match status" value="1"/>
</dbReference>
<protein>
    <submittedName>
        <fullName evidence="7">Oxygen-insensitive NADPH nitroreductase</fullName>
    </submittedName>
</protein>
<evidence type="ECO:0000256" key="5">
    <source>
        <dbReference type="PIRNR" id="PIRNR005426"/>
    </source>
</evidence>
<feature type="domain" description="Nitroreductase" evidence="6">
    <location>
        <begin position="10"/>
        <end position="163"/>
    </location>
</feature>
<evidence type="ECO:0000256" key="1">
    <source>
        <dbReference type="ARBA" id="ARBA00008366"/>
    </source>
</evidence>
<dbReference type="Pfam" id="PF00881">
    <property type="entry name" value="Nitroreductase"/>
    <property type="match status" value="1"/>
</dbReference>
<keyword evidence="2 5" id="KW-0285">Flavoprotein</keyword>
<evidence type="ECO:0000256" key="3">
    <source>
        <dbReference type="ARBA" id="ARBA00022643"/>
    </source>
</evidence>
<dbReference type="PIRSF" id="PIRSF005426">
    <property type="entry name" value="Frp"/>
    <property type="match status" value="1"/>
</dbReference>
<keyword evidence="5" id="KW-0521">NADP</keyword>
<dbReference type="GO" id="GO:0016491">
    <property type="term" value="F:oxidoreductase activity"/>
    <property type="evidence" value="ECO:0007669"/>
    <property type="project" value="UniProtKB-UniRule"/>
</dbReference>
<dbReference type="InterPro" id="IPR016446">
    <property type="entry name" value="Flavin_OxRdtase_Frp"/>
</dbReference>
<sequence>MNDVMKLMQEHSSVRSYTAEKINPSLLEELIASGQAAASSSFIQAYSIIRVVDPKKRSIIAEVAGGQSWIIEAAEFMVLCADMQRINYASHKNGEGELKGYTEHFIAATVDTALMAQNILLAAESAGLGGVFIGGIRNNPKILAETLALPDHVYPAFGLCLGWPEQKNSVKPRMPVSTILHQDSYNLEAVAAKVDAYDEAFAEYYGSRTSNAKSSDWSAPTTRAVQGKRREHMKDFLQARGFLKC</sequence>
<organism evidence="7 8">
    <name type="scientific">SAR86 cluster bacterium</name>
    <dbReference type="NCBI Taxonomy" id="2030880"/>
    <lineage>
        <taxon>Bacteria</taxon>
        <taxon>Pseudomonadati</taxon>
        <taxon>Pseudomonadota</taxon>
        <taxon>Gammaproteobacteria</taxon>
        <taxon>SAR86 cluster</taxon>
    </lineage>
</organism>
<keyword evidence="4 5" id="KW-0560">Oxidoreductase</keyword>
<dbReference type="EMBL" id="NVWI01000002">
    <property type="protein sequence ID" value="PCJ42935.1"/>
    <property type="molecule type" value="Genomic_DNA"/>
</dbReference>
<evidence type="ECO:0000259" key="6">
    <source>
        <dbReference type="Pfam" id="PF00881"/>
    </source>
</evidence>
<dbReference type="InterPro" id="IPR029479">
    <property type="entry name" value="Nitroreductase"/>
</dbReference>
<accession>A0A2A5CHG8</accession>
<keyword evidence="3 5" id="KW-0288">FMN</keyword>
<dbReference type="AlphaFoldDB" id="A0A2A5CHG8"/>
<evidence type="ECO:0000313" key="7">
    <source>
        <dbReference type="EMBL" id="PCJ42935.1"/>
    </source>
</evidence>
<dbReference type="InterPro" id="IPR000415">
    <property type="entry name" value="Nitroreductase-like"/>
</dbReference>
<comment type="caution">
    <text evidence="7">The sequence shown here is derived from an EMBL/GenBank/DDBJ whole genome shotgun (WGS) entry which is preliminary data.</text>
</comment>
<gene>
    <name evidence="7" type="ORF">COA71_05430</name>
</gene>
<dbReference type="CDD" id="cd02146">
    <property type="entry name" value="NfsA-like"/>
    <property type="match status" value="1"/>
</dbReference>
<comment type="similarity">
    <text evidence="1 5">Belongs to the flavin oxidoreductase frp family.</text>
</comment>
<dbReference type="NCBIfam" id="NF008033">
    <property type="entry name" value="PRK10765.1"/>
    <property type="match status" value="1"/>
</dbReference>
<dbReference type="SUPFAM" id="SSF55469">
    <property type="entry name" value="FMN-dependent nitroreductase-like"/>
    <property type="match status" value="1"/>
</dbReference>
<evidence type="ECO:0000256" key="2">
    <source>
        <dbReference type="ARBA" id="ARBA00022630"/>
    </source>
</evidence>
<dbReference type="PANTHER" id="PTHR43425">
    <property type="entry name" value="OXYGEN-INSENSITIVE NADPH NITROREDUCTASE"/>
    <property type="match status" value="1"/>
</dbReference>
<reference evidence="8" key="1">
    <citation type="submission" date="2017-08" db="EMBL/GenBank/DDBJ databases">
        <title>A dynamic microbial community with high functional redundancy inhabits the cold, oxic subseafloor aquifer.</title>
        <authorList>
            <person name="Tully B.J."/>
            <person name="Wheat C.G."/>
            <person name="Glazer B.T."/>
            <person name="Huber J.A."/>
        </authorList>
    </citation>
    <scope>NUCLEOTIDE SEQUENCE [LARGE SCALE GENOMIC DNA]</scope>
</reference>
<dbReference type="PANTHER" id="PTHR43425:SF2">
    <property type="entry name" value="OXYGEN-INSENSITIVE NADPH NITROREDUCTASE"/>
    <property type="match status" value="1"/>
</dbReference>
<name>A0A2A5CHG8_9GAMM</name>
<dbReference type="Proteomes" id="UP000228987">
    <property type="component" value="Unassembled WGS sequence"/>
</dbReference>
<proteinExistence type="inferred from homology"/>